<dbReference type="Proteomes" id="UP000095621">
    <property type="component" value="Unassembled WGS sequence"/>
</dbReference>
<protein>
    <recommendedName>
        <fullName evidence="3">Type I restriction endonuclease subunit M</fullName>
    </recommendedName>
</protein>
<evidence type="ECO:0000313" key="1">
    <source>
        <dbReference type="EMBL" id="CUQ77173.1"/>
    </source>
</evidence>
<name>A0A174YPW9_9FIRM</name>
<evidence type="ECO:0008006" key="3">
    <source>
        <dbReference type="Google" id="ProtNLM"/>
    </source>
</evidence>
<accession>A0A174YPW9</accession>
<dbReference type="EMBL" id="CZBU01000003">
    <property type="protein sequence ID" value="CUQ77173.1"/>
    <property type="molecule type" value="Genomic_DNA"/>
</dbReference>
<sequence>MDAKFELGFLVMTREVALRRENKDFDKFVNDSIARYARCDWGDTCDEDKMTNDYAVKNNDRILAVYKYNDTTTIWIITEWDRSVTTVLFPSEY</sequence>
<gene>
    <name evidence="1" type="ORF">ERS852490_01431</name>
</gene>
<evidence type="ECO:0000313" key="2">
    <source>
        <dbReference type="Proteomes" id="UP000095621"/>
    </source>
</evidence>
<reference evidence="1 2" key="1">
    <citation type="submission" date="2015-09" db="EMBL/GenBank/DDBJ databases">
        <authorList>
            <consortium name="Pathogen Informatics"/>
        </authorList>
    </citation>
    <scope>NUCLEOTIDE SEQUENCE [LARGE SCALE GENOMIC DNA]</scope>
    <source>
        <strain evidence="1 2">2789STDY5834875</strain>
    </source>
</reference>
<proteinExistence type="predicted"/>
<dbReference type="AlphaFoldDB" id="A0A174YPW9"/>
<organism evidence="1 2">
    <name type="scientific">Lachnospira eligens</name>
    <dbReference type="NCBI Taxonomy" id="39485"/>
    <lineage>
        <taxon>Bacteria</taxon>
        <taxon>Bacillati</taxon>
        <taxon>Bacillota</taxon>
        <taxon>Clostridia</taxon>
        <taxon>Lachnospirales</taxon>
        <taxon>Lachnospiraceae</taxon>
        <taxon>Lachnospira</taxon>
    </lineage>
</organism>